<evidence type="ECO:0000256" key="2">
    <source>
        <dbReference type="ARBA" id="ARBA00004253"/>
    </source>
</evidence>
<keyword evidence="7 10" id="KW-0676">Redox-active center</keyword>
<comment type="similarity">
    <text evidence="3 10">Belongs to the peroxiredoxin family. Prx5 subfamily.</text>
</comment>
<keyword evidence="5 10" id="KW-0049">Antioxidant</keyword>
<dbReference type="GO" id="GO:0005739">
    <property type="term" value="C:mitochondrion"/>
    <property type="evidence" value="ECO:0007669"/>
    <property type="project" value="TreeGrafter"/>
</dbReference>
<evidence type="ECO:0000256" key="4">
    <source>
        <dbReference type="ARBA" id="ARBA00022559"/>
    </source>
</evidence>
<evidence type="ECO:0000256" key="10">
    <source>
        <dbReference type="RuleBase" id="RU366011"/>
    </source>
</evidence>
<keyword evidence="6 10" id="KW-0560">Oxidoreductase</keyword>
<dbReference type="OrthoDB" id="1882547at2759"/>
<evidence type="ECO:0000259" key="11">
    <source>
        <dbReference type="PROSITE" id="PS51352"/>
    </source>
</evidence>
<evidence type="ECO:0000313" key="12">
    <source>
        <dbReference type="EMBL" id="GCB82120.1"/>
    </source>
</evidence>
<evidence type="ECO:0000256" key="6">
    <source>
        <dbReference type="ARBA" id="ARBA00023002"/>
    </source>
</evidence>
<feature type="domain" description="Thioredoxin" evidence="11">
    <location>
        <begin position="13"/>
        <end position="183"/>
    </location>
</feature>
<evidence type="ECO:0000256" key="8">
    <source>
        <dbReference type="ARBA" id="ARBA00049091"/>
    </source>
</evidence>
<evidence type="ECO:0000256" key="3">
    <source>
        <dbReference type="ARBA" id="ARBA00010505"/>
    </source>
</evidence>
<sequence>MGIKGRACLPGGVKVGDEAAASTSIKVGDKLPPVEVHEGDPHCLVNIAEVFQGKKGILFGVPGAYTPACNKSHLPSYVENYEALKKGVEIIVCIAVNDAFVMSAWGSAQKVAGKVRMFTDPTGTFTRAVGLELDKEPLITALGNKRCKRFVLVLDNGVVKELKVEEDGTGLSCSLASHAMKLV</sequence>
<dbReference type="Gene3D" id="3.40.30.10">
    <property type="entry name" value="Glutaredoxin"/>
    <property type="match status" value="1"/>
</dbReference>
<comment type="catalytic activity">
    <reaction evidence="8 10">
        <text>a hydroperoxide + [thioredoxin]-dithiol = an alcohol + [thioredoxin]-disulfide + H2O</text>
        <dbReference type="Rhea" id="RHEA:62620"/>
        <dbReference type="Rhea" id="RHEA-COMP:10698"/>
        <dbReference type="Rhea" id="RHEA-COMP:10700"/>
        <dbReference type="ChEBI" id="CHEBI:15377"/>
        <dbReference type="ChEBI" id="CHEBI:29950"/>
        <dbReference type="ChEBI" id="CHEBI:30879"/>
        <dbReference type="ChEBI" id="CHEBI:35924"/>
        <dbReference type="ChEBI" id="CHEBI:50058"/>
        <dbReference type="EC" id="1.11.1.24"/>
    </reaction>
</comment>
<accession>A0A401Q9S4</accession>
<proteinExistence type="inferred from homology"/>
<comment type="subcellular location">
    <subcellularLocation>
        <location evidence="2">Peroxisome matrix</location>
    </subcellularLocation>
</comment>
<dbReference type="PANTHER" id="PTHR10430">
    <property type="entry name" value="PEROXIREDOXIN"/>
    <property type="match status" value="1"/>
</dbReference>
<dbReference type="InterPro" id="IPR013740">
    <property type="entry name" value="Redoxin"/>
</dbReference>
<dbReference type="GO" id="GO:0045454">
    <property type="term" value="P:cell redox homeostasis"/>
    <property type="evidence" value="ECO:0007669"/>
    <property type="project" value="TreeGrafter"/>
</dbReference>
<dbReference type="InterPro" id="IPR037944">
    <property type="entry name" value="PRX5-like"/>
</dbReference>
<dbReference type="GO" id="GO:0005782">
    <property type="term" value="C:peroxisomal matrix"/>
    <property type="evidence" value="ECO:0007669"/>
    <property type="project" value="UniProtKB-SubCell"/>
</dbReference>
<dbReference type="OMA" id="FIRTKDQ"/>
<dbReference type="Proteomes" id="UP000288216">
    <property type="component" value="Unassembled WGS sequence"/>
</dbReference>
<dbReference type="FunFam" id="3.40.30.10:FF:000020">
    <property type="entry name" value="Peroxiredoxin"/>
    <property type="match status" value="1"/>
</dbReference>
<dbReference type="InterPro" id="IPR036249">
    <property type="entry name" value="Thioredoxin-like_sf"/>
</dbReference>
<evidence type="ECO:0000256" key="1">
    <source>
        <dbReference type="ARBA" id="ARBA00003330"/>
    </source>
</evidence>
<evidence type="ECO:0000256" key="7">
    <source>
        <dbReference type="ARBA" id="ARBA00023284"/>
    </source>
</evidence>
<comment type="function">
    <text evidence="1">Thiol-specific peroxidase that catalyzes the reduction of hydrogen peroxide and organic hydroperoxides to water and alcohols, respectively. Plays a role in cell protection against oxidative stress by detoxifying peroxides and as sensor of hydrogen peroxide-mediated signaling events.</text>
</comment>
<dbReference type="GO" id="GO:0042744">
    <property type="term" value="P:hydrogen peroxide catabolic process"/>
    <property type="evidence" value="ECO:0007669"/>
    <property type="project" value="TreeGrafter"/>
</dbReference>
<dbReference type="PROSITE" id="PS51352">
    <property type="entry name" value="THIOREDOXIN_2"/>
    <property type="match status" value="1"/>
</dbReference>
<dbReference type="EC" id="1.11.1.24" evidence="10"/>
<evidence type="ECO:0000256" key="9">
    <source>
        <dbReference type="PIRSR" id="PIRSR637944-1"/>
    </source>
</evidence>
<reference evidence="12 13" key="1">
    <citation type="journal article" date="2018" name="Nat. Ecol. Evol.">
        <title>Shark genomes provide insights into elasmobranch evolution and the origin of vertebrates.</title>
        <authorList>
            <person name="Hara Y"/>
            <person name="Yamaguchi K"/>
            <person name="Onimaru K"/>
            <person name="Kadota M"/>
            <person name="Koyanagi M"/>
            <person name="Keeley SD"/>
            <person name="Tatsumi K"/>
            <person name="Tanaka K"/>
            <person name="Motone F"/>
            <person name="Kageyama Y"/>
            <person name="Nozu R"/>
            <person name="Adachi N"/>
            <person name="Nishimura O"/>
            <person name="Nakagawa R"/>
            <person name="Tanegashima C"/>
            <person name="Kiyatake I"/>
            <person name="Matsumoto R"/>
            <person name="Murakumo K"/>
            <person name="Nishida K"/>
            <person name="Terakita A"/>
            <person name="Kuratani S"/>
            <person name="Sato K"/>
            <person name="Hyodo S Kuraku.S."/>
        </authorList>
    </citation>
    <scope>NUCLEOTIDE SEQUENCE [LARGE SCALE GENOMIC DNA]</scope>
</reference>
<dbReference type="InterPro" id="IPR013766">
    <property type="entry name" value="Thioredoxin_domain"/>
</dbReference>
<dbReference type="EMBL" id="BFAA01025861">
    <property type="protein sequence ID" value="GCB82120.1"/>
    <property type="molecule type" value="Genomic_DNA"/>
</dbReference>
<dbReference type="AlphaFoldDB" id="A0A401Q9S4"/>
<dbReference type="PANTHER" id="PTHR10430:SF16">
    <property type="entry name" value="PEROXIREDOXIN-5, MITOCHONDRIAL"/>
    <property type="match status" value="1"/>
</dbReference>
<dbReference type="STRING" id="75743.A0A401Q9S4"/>
<keyword evidence="4 10" id="KW-0575">Peroxidase</keyword>
<feature type="active site" description="Cysteine sulfenic acid (-SOH) intermediate" evidence="9">
    <location>
        <position position="69"/>
    </location>
</feature>
<keyword evidence="13" id="KW-1185">Reference proteome</keyword>
<comment type="caution">
    <text evidence="12">The sequence shown here is derived from an EMBL/GenBank/DDBJ whole genome shotgun (WGS) entry which is preliminary data.</text>
</comment>
<dbReference type="GO" id="GO:0034599">
    <property type="term" value="P:cellular response to oxidative stress"/>
    <property type="evidence" value="ECO:0007669"/>
    <property type="project" value="InterPro"/>
</dbReference>
<dbReference type="SUPFAM" id="SSF52833">
    <property type="entry name" value="Thioredoxin-like"/>
    <property type="match status" value="1"/>
</dbReference>
<dbReference type="CDD" id="cd03013">
    <property type="entry name" value="PRX5_like"/>
    <property type="match status" value="1"/>
</dbReference>
<dbReference type="Pfam" id="PF08534">
    <property type="entry name" value="Redoxin"/>
    <property type="match status" value="1"/>
</dbReference>
<name>A0A401Q9S4_SCYTO</name>
<dbReference type="GO" id="GO:0008379">
    <property type="term" value="F:thioredoxin peroxidase activity"/>
    <property type="evidence" value="ECO:0007669"/>
    <property type="project" value="InterPro"/>
</dbReference>
<evidence type="ECO:0000313" key="13">
    <source>
        <dbReference type="Proteomes" id="UP000288216"/>
    </source>
</evidence>
<evidence type="ECO:0000256" key="5">
    <source>
        <dbReference type="ARBA" id="ARBA00022862"/>
    </source>
</evidence>
<protein>
    <recommendedName>
        <fullName evidence="10">Peroxiredoxin-5</fullName>
        <ecNumber evidence="10">1.11.1.24</ecNumber>
    </recommendedName>
</protein>
<gene>
    <name evidence="12" type="ORF">scyTo_0023059</name>
</gene>
<organism evidence="12 13">
    <name type="scientific">Scyliorhinus torazame</name>
    <name type="common">Cloudy catshark</name>
    <name type="synonym">Catulus torazame</name>
    <dbReference type="NCBI Taxonomy" id="75743"/>
    <lineage>
        <taxon>Eukaryota</taxon>
        <taxon>Metazoa</taxon>
        <taxon>Chordata</taxon>
        <taxon>Craniata</taxon>
        <taxon>Vertebrata</taxon>
        <taxon>Chondrichthyes</taxon>
        <taxon>Elasmobranchii</taxon>
        <taxon>Galeomorphii</taxon>
        <taxon>Galeoidea</taxon>
        <taxon>Carcharhiniformes</taxon>
        <taxon>Scyliorhinidae</taxon>
        <taxon>Scyliorhinus</taxon>
    </lineage>
</organism>